<gene>
    <name evidence="2" type="ORF">TKK_003995</name>
</gene>
<comment type="caution">
    <text evidence="2">The sequence shown here is derived from an EMBL/GenBank/DDBJ whole genome shotgun (WGS) entry which is preliminary data.</text>
</comment>
<feature type="region of interest" description="Disordered" evidence="1">
    <location>
        <begin position="83"/>
        <end position="113"/>
    </location>
</feature>
<proteinExistence type="predicted"/>
<dbReference type="EMBL" id="JBJJXI010000032">
    <property type="protein sequence ID" value="KAL3402822.1"/>
    <property type="molecule type" value="Genomic_DNA"/>
</dbReference>
<feature type="region of interest" description="Disordered" evidence="1">
    <location>
        <begin position="19"/>
        <end position="55"/>
    </location>
</feature>
<evidence type="ECO:0000313" key="3">
    <source>
        <dbReference type="Proteomes" id="UP001627154"/>
    </source>
</evidence>
<dbReference type="Proteomes" id="UP001627154">
    <property type="component" value="Unassembled WGS sequence"/>
</dbReference>
<keyword evidence="3" id="KW-1185">Reference proteome</keyword>
<feature type="compositionally biased region" description="Polar residues" evidence="1">
    <location>
        <begin position="33"/>
        <end position="55"/>
    </location>
</feature>
<accession>A0ABD2XDH7</accession>
<sequence length="165" mass="18310">MYVYYDTFAIRHTMIVARKRASDGKSAQERVATKSNGVSPVSGTRQLGSCPSSRNFATATSQPDWQAAWKNSLICVRGCRTASSSASVHPSESRDSTSPTSPPTRARRAMHNSNTNARACVDERYRSILAQQREALLCARGAGYICCCIMLHRDQYYEIIDIPRI</sequence>
<evidence type="ECO:0000256" key="1">
    <source>
        <dbReference type="SAM" id="MobiDB-lite"/>
    </source>
</evidence>
<protein>
    <submittedName>
        <fullName evidence="2">Uncharacterized protein</fullName>
    </submittedName>
</protein>
<reference evidence="2 3" key="1">
    <citation type="journal article" date="2024" name="bioRxiv">
        <title>A reference genome for Trichogramma kaykai: A tiny desert-dwelling parasitoid wasp with competing sex-ratio distorters.</title>
        <authorList>
            <person name="Culotta J."/>
            <person name="Lindsey A.R."/>
        </authorList>
    </citation>
    <scope>NUCLEOTIDE SEQUENCE [LARGE SCALE GENOMIC DNA]</scope>
    <source>
        <strain evidence="2 3">KSX58</strain>
    </source>
</reference>
<name>A0ABD2XDH7_9HYME</name>
<evidence type="ECO:0000313" key="2">
    <source>
        <dbReference type="EMBL" id="KAL3402822.1"/>
    </source>
</evidence>
<feature type="compositionally biased region" description="Basic and acidic residues" evidence="1">
    <location>
        <begin position="20"/>
        <end position="32"/>
    </location>
</feature>
<dbReference type="AlphaFoldDB" id="A0ABD2XDH7"/>
<organism evidence="2 3">
    <name type="scientific">Trichogramma kaykai</name>
    <dbReference type="NCBI Taxonomy" id="54128"/>
    <lineage>
        <taxon>Eukaryota</taxon>
        <taxon>Metazoa</taxon>
        <taxon>Ecdysozoa</taxon>
        <taxon>Arthropoda</taxon>
        <taxon>Hexapoda</taxon>
        <taxon>Insecta</taxon>
        <taxon>Pterygota</taxon>
        <taxon>Neoptera</taxon>
        <taxon>Endopterygota</taxon>
        <taxon>Hymenoptera</taxon>
        <taxon>Apocrita</taxon>
        <taxon>Proctotrupomorpha</taxon>
        <taxon>Chalcidoidea</taxon>
        <taxon>Trichogrammatidae</taxon>
        <taxon>Trichogramma</taxon>
    </lineage>
</organism>